<comment type="caution">
    <text evidence="8">The sequence shown here is derived from an EMBL/GenBank/DDBJ whole genome shotgun (WGS) entry which is preliminary data.</text>
</comment>
<dbReference type="SMART" id="SM00211">
    <property type="entry name" value="TY"/>
    <property type="match status" value="3"/>
</dbReference>
<keyword evidence="2" id="KW-0964">Secreted</keyword>
<dbReference type="Pfam" id="PF12796">
    <property type="entry name" value="Ank_2"/>
    <property type="match status" value="1"/>
</dbReference>
<keyword evidence="3" id="KW-0677">Repeat</keyword>
<accession>A0A8S1CIH5</accession>
<protein>
    <recommendedName>
        <fullName evidence="7">Thyroglobulin type-1 domain-containing protein</fullName>
    </recommendedName>
</protein>
<dbReference type="Gene3D" id="4.10.800.10">
    <property type="entry name" value="Thyroglobulin type-1"/>
    <property type="match status" value="4"/>
</dbReference>
<dbReference type="GO" id="GO:0005604">
    <property type="term" value="C:basement membrane"/>
    <property type="evidence" value="ECO:0007669"/>
    <property type="project" value="TreeGrafter"/>
</dbReference>
<dbReference type="InterPro" id="IPR002110">
    <property type="entry name" value="Ankyrin_rpt"/>
</dbReference>
<gene>
    <name evidence="8" type="ORF">CLODIP_2_CD12153</name>
</gene>
<dbReference type="SMART" id="SM00248">
    <property type="entry name" value="ANK"/>
    <property type="match status" value="2"/>
</dbReference>
<evidence type="ECO:0000256" key="3">
    <source>
        <dbReference type="ARBA" id="ARBA00022737"/>
    </source>
</evidence>
<sequence>MSGMEIEEMLLYSARHGDLSMVRELLDARELGKVNFDISCKGQAKSNQGWTPLHLSTYFGHLRMAQLLLDNGAHIDALNDAGDTPLHKAAFIGREARDFRSRQGLMKCINQYYCSQWKLQEAAQRAENWAQASRVSNKPGFADAWALRDERREFSNGTVLAADIDLRCSSEVCSDWLMKNECPVIDKECYDQGRMYKYPVECGCCEYCISYLKAGEYCDIGQAGQPTSTKICGAGLVCQKDAGEESGTCKRLKTQCHDLQDAYDAAKEDGTLGHLAQRPQCDDRGLFAPIACVPDSLCFCLAPNGERIFGDIVAASAPALMKMNCDCSRDAWRAAQLELGAGAFFAHCLPDGSYDPLQCVDNKCACIDNEGGLVGEQRVHVSLLDEGSPNCFNTSLGHERSRWYRPCENRRYQALVRDADLKDESILVFHELPNCGYDGRYDRVQTDSEEMFCSDENGEQLENFRVHRTSAEAAAMDCNCARARYLLKKAEDESGLTVDLPECCPNGNFRRWQCVRGLCFCVDNHGRQLYKEVSEEDVEQLQCYDADNPCFLQKTPKMREKEVEIIYCIHRDTVIRISLSRGDDARQRSAARLTVHISFYVSYIRREIQPHNSHNGWIDGVERNRNRKSQQVYSDAP</sequence>
<dbReference type="AlphaFoldDB" id="A0A8S1CIH5"/>
<feature type="domain" description="Thyroglobulin type-1" evidence="7">
    <location>
        <begin position="475"/>
        <end position="543"/>
    </location>
</feature>
<proteinExistence type="predicted"/>
<name>A0A8S1CIH5_9INSE</name>
<dbReference type="EMBL" id="CADEPI010000050">
    <property type="protein sequence ID" value="CAB3370129.1"/>
    <property type="molecule type" value="Genomic_DNA"/>
</dbReference>
<evidence type="ECO:0000259" key="7">
    <source>
        <dbReference type="PROSITE" id="PS51162"/>
    </source>
</evidence>
<keyword evidence="4" id="KW-1015">Disulfide bond</keyword>
<dbReference type="PROSITE" id="PS50297">
    <property type="entry name" value="ANK_REP_REGION"/>
    <property type="match status" value="1"/>
</dbReference>
<dbReference type="OrthoDB" id="1725934at2759"/>
<dbReference type="Pfam" id="PF00086">
    <property type="entry name" value="Thyroglobulin_1"/>
    <property type="match status" value="4"/>
</dbReference>
<dbReference type="PANTHER" id="PTHR12352:SF3">
    <property type="entry name" value="NIDOGEN-2"/>
    <property type="match status" value="1"/>
</dbReference>
<dbReference type="Gene3D" id="1.25.40.20">
    <property type="entry name" value="Ankyrin repeat-containing domain"/>
    <property type="match status" value="1"/>
</dbReference>
<dbReference type="PROSITE" id="PS51162">
    <property type="entry name" value="THYROGLOBULIN_1_2"/>
    <property type="match status" value="2"/>
</dbReference>
<evidence type="ECO:0000256" key="4">
    <source>
        <dbReference type="ARBA" id="ARBA00023157"/>
    </source>
</evidence>
<feature type="domain" description="Thyroglobulin type-1" evidence="7">
    <location>
        <begin position="324"/>
        <end position="391"/>
    </location>
</feature>
<dbReference type="InterPro" id="IPR036770">
    <property type="entry name" value="Ankyrin_rpt-contain_sf"/>
</dbReference>
<dbReference type="InterPro" id="IPR036857">
    <property type="entry name" value="Thyroglobulin_1_sf"/>
</dbReference>
<evidence type="ECO:0000256" key="5">
    <source>
        <dbReference type="PROSITE-ProRule" id="PRU00023"/>
    </source>
</evidence>
<dbReference type="SUPFAM" id="SSF57610">
    <property type="entry name" value="Thyroglobulin type-1 domain"/>
    <property type="match status" value="4"/>
</dbReference>
<dbReference type="InterPro" id="IPR051950">
    <property type="entry name" value="Dev_reg/Prot_inhib"/>
</dbReference>
<keyword evidence="9" id="KW-1185">Reference proteome</keyword>
<comment type="caution">
    <text evidence="6">Lacks conserved residue(s) required for the propagation of feature annotation.</text>
</comment>
<dbReference type="Proteomes" id="UP000494165">
    <property type="component" value="Unassembled WGS sequence"/>
</dbReference>
<evidence type="ECO:0000256" key="6">
    <source>
        <dbReference type="PROSITE-ProRule" id="PRU00500"/>
    </source>
</evidence>
<dbReference type="GO" id="GO:0005615">
    <property type="term" value="C:extracellular space"/>
    <property type="evidence" value="ECO:0007669"/>
    <property type="project" value="TreeGrafter"/>
</dbReference>
<organism evidence="8 9">
    <name type="scientific">Cloeon dipterum</name>
    <dbReference type="NCBI Taxonomy" id="197152"/>
    <lineage>
        <taxon>Eukaryota</taxon>
        <taxon>Metazoa</taxon>
        <taxon>Ecdysozoa</taxon>
        <taxon>Arthropoda</taxon>
        <taxon>Hexapoda</taxon>
        <taxon>Insecta</taxon>
        <taxon>Pterygota</taxon>
        <taxon>Palaeoptera</taxon>
        <taxon>Ephemeroptera</taxon>
        <taxon>Pisciforma</taxon>
        <taxon>Baetidae</taxon>
        <taxon>Cloeon</taxon>
    </lineage>
</organism>
<evidence type="ECO:0000256" key="2">
    <source>
        <dbReference type="ARBA" id="ARBA00022525"/>
    </source>
</evidence>
<comment type="subcellular location">
    <subcellularLocation>
        <location evidence="1">Secreted</location>
    </subcellularLocation>
</comment>
<dbReference type="GO" id="GO:0007160">
    <property type="term" value="P:cell-matrix adhesion"/>
    <property type="evidence" value="ECO:0007669"/>
    <property type="project" value="TreeGrafter"/>
</dbReference>
<reference evidence="8 9" key="1">
    <citation type="submission" date="2020-04" db="EMBL/GenBank/DDBJ databases">
        <authorList>
            <person name="Alioto T."/>
            <person name="Alioto T."/>
            <person name="Gomez Garrido J."/>
        </authorList>
    </citation>
    <scope>NUCLEOTIDE SEQUENCE [LARGE SCALE GENOMIC DNA]</scope>
</reference>
<dbReference type="SUPFAM" id="SSF48403">
    <property type="entry name" value="Ankyrin repeat"/>
    <property type="match status" value="1"/>
</dbReference>
<dbReference type="PROSITE" id="PS50088">
    <property type="entry name" value="ANK_REPEAT"/>
    <property type="match status" value="1"/>
</dbReference>
<dbReference type="PANTHER" id="PTHR12352">
    <property type="entry name" value="SECRETED MODULAR CALCIUM-BINDING PROTEIN"/>
    <property type="match status" value="1"/>
</dbReference>
<feature type="repeat" description="ANK" evidence="5">
    <location>
        <begin position="48"/>
        <end position="80"/>
    </location>
</feature>
<evidence type="ECO:0000256" key="1">
    <source>
        <dbReference type="ARBA" id="ARBA00004613"/>
    </source>
</evidence>
<evidence type="ECO:0000313" key="8">
    <source>
        <dbReference type="EMBL" id="CAB3370129.1"/>
    </source>
</evidence>
<keyword evidence="5" id="KW-0040">ANK repeat</keyword>
<dbReference type="InterPro" id="IPR000716">
    <property type="entry name" value="Thyroglobulin_1"/>
</dbReference>
<evidence type="ECO:0000313" key="9">
    <source>
        <dbReference type="Proteomes" id="UP000494165"/>
    </source>
</evidence>